<evidence type="ECO:0000313" key="1">
    <source>
        <dbReference type="EMBL" id="MQT17743.1"/>
    </source>
</evidence>
<accession>A0A7C9KMC5</accession>
<protein>
    <submittedName>
        <fullName evidence="1">Uncharacterized protein</fullName>
    </submittedName>
</protein>
<organism evidence="1 2">
    <name type="scientific">Sandarakinorhabdus fusca</name>
    <dbReference type="NCBI Taxonomy" id="1439888"/>
    <lineage>
        <taxon>Bacteria</taxon>
        <taxon>Pseudomonadati</taxon>
        <taxon>Pseudomonadota</taxon>
        <taxon>Alphaproteobacteria</taxon>
        <taxon>Sphingomonadales</taxon>
        <taxon>Sphingosinicellaceae</taxon>
        <taxon>Sandarakinorhabdus</taxon>
    </lineage>
</organism>
<name>A0A7C9KMC5_9SPHN</name>
<evidence type="ECO:0000313" key="2">
    <source>
        <dbReference type="Proteomes" id="UP000481327"/>
    </source>
</evidence>
<reference evidence="1 2" key="1">
    <citation type="submission" date="2019-09" db="EMBL/GenBank/DDBJ databases">
        <title>Polymorphobacter sp. isolated from a lake in China.</title>
        <authorList>
            <person name="Liu Z."/>
        </authorList>
    </citation>
    <scope>NUCLEOTIDE SEQUENCE [LARGE SCALE GENOMIC DNA]</scope>
    <source>
        <strain evidence="1 2">D40P</strain>
    </source>
</reference>
<comment type="caution">
    <text evidence="1">The sequence shown here is derived from an EMBL/GenBank/DDBJ whole genome shotgun (WGS) entry which is preliminary data.</text>
</comment>
<dbReference type="EMBL" id="WIOL01000003">
    <property type="protein sequence ID" value="MQT17743.1"/>
    <property type="molecule type" value="Genomic_DNA"/>
</dbReference>
<dbReference type="RefSeq" id="WP_152578172.1">
    <property type="nucleotide sequence ID" value="NZ_JAATJI010000002.1"/>
</dbReference>
<sequence length="101" mass="10404">MTENRPDPLIESLMALAVSAAPLIKRARDSGMFKAGTREDVAAATVVDVPPAAPAAPADADTMDAATQKAALHDIIVNQAMKIAALEAEVARLTAARAKPS</sequence>
<dbReference type="AlphaFoldDB" id="A0A7C9KMC5"/>
<gene>
    <name evidence="1" type="ORF">F3168_10780</name>
</gene>
<keyword evidence="2" id="KW-1185">Reference proteome</keyword>
<dbReference type="Proteomes" id="UP000481327">
    <property type="component" value="Unassembled WGS sequence"/>
</dbReference>
<proteinExistence type="predicted"/>